<sequence length="444" mass="50184">MQSLKLYNTIRLTQSGIRAFSVSSQNYENHKCKLLIVGGGAGGCAEAAKFTSKLGKNQVIVLEPNEKHYYQPLFTLIGGGMKKLEQSWRPMGSVLPSLAKWIKDAAAEFDPKNNTVITQNGDKIEYEYMIVAVGLVLHYEAIPGVLEALEEPNGPVCSNFSPKYVNRTFPAFKNFKEGNAIFTFPNSGIKCPGAPQKVMYIFDDYARKTKKRKNARPIYCTTLPNIFGVKHYADALWKVCEKRDLEVKLRTNLVRVDPHKRQAFFENMDDPNKKLTLDYELLHVTPPQSAPDCVRNCKELVNENGFVNVDKLTLQHVKFPNIFSIGDCSSTPNSKTAASIGTQSGILYKNLSAVMEGKAPVANYSGYASCPLVTSYWSCIMAEFDYNLKPYESFPIEGDRELLIYMMMKREFFPFLYWHFLLNGLWNGPGFFRKLMLQLGLKKA</sequence>
<evidence type="ECO:0000313" key="17">
    <source>
        <dbReference type="EMBL" id="SSX27328.1"/>
    </source>
</evidence>
<evidence type="ECO:0000256" key="1">
    <source>
        <dbReference type="ARBA" id="ARBA00001974"/>
    </source>
</evidence>
<organism evidence="17">
    <name type="scientific">Culicoides sonorensis</name>
    <name type="common">Biting midge</name>
    <dbReference type="NCBI Taxonomy" id="179676"/>
    <lineage>
        <taxon>Eukaryota</taxon>
        <taxon>Metazoa</taxon>
        <taxon>Ecdysozoa</taxon>
        <taxon>Arthropoda</taxon>
        <taxon>Hexapoda</taxon>
        <taxon>Insecta</taxon>
        <taxon>Pterygota</taxon>
        <taxon>Neoptera</taxon>
        <taxon>Endopterygota</taxon>
        <taxon>Diptera</taxon>
        <taxon>Nematocera</taxon>
        <taxon>Chironomoidea</taxon>
        <taxon>Ceratopogonidae</taxon>
        <taxon>Ceratopogoninae</taxon>
        <taxon>Culicoides</taxon>
        <taxon>Monoculicoides</taxon>
    </lineage>
</organism>
<dbReference type="InterPro" id="IPR036188">
    <property type="entry name" value="FAD/NAD-bd_sf"/>
</dbReference>
<evidence type="ECO:0000256" key="4">
    <source>
        <dbReference type="ARBA" id="ARBA00022719"/>
    </source>
</evidence>
<dbReference type="InterPro" id="IPR015904">
    <property type="entry name" value="Sulphide_quinone_reductase"/>
</dbReference>
<evidence type="ECO:0000256" key="6">
    <source>
        <dbReference type="ARBA" id="ARBA00022946"/>
    </source>
</evidence>
<dbReference type="GO" id="GO:0071949">
    <property type="term" value="F:FAD binding"/>
    <property type="evidence" value="ECO:0007669"/>
    <property type="project" value="TreeGrafter"/>
</dbReference>
<comment type="catalytic activity">
    <reaction evidence="10">
        <text>ubiquinone-10 + hydrogen sulfide + glutathione + H(+) = S-sulfanylglutathione + ubiquinol-10</text>
        <dbReference type="Rhea" id="RHEA:62608"/>
        <dbReference type="ChEBI" id="CHEBI:15378"/>
        <dbReference type="ChEBI" id="CHEBI:29919"/>
        <dbReference type="ChEBI" id="CHEBI:46245"/>
        <dbReference type="ChEBI" id="CHEBI:57925"/>
        <dbReference type="ChEBI" id="CHEBI:58905"/>
        <dbReference type="ChEBI" id="CHEBI:64183"/>
    </reaction>
    <physiologicalReaction direction="left-to-right" evidence="10">
        <dbReference type="Rhea" id="RHEA:62609"/>
    </physiologicalReaction>
</comment>
<dbReference type="GO" id="GO:0106436">
    <property type="term" value="F:glutathione-dependent sulfide quinone oxidoreductase activity"/>
    <property type="evidence" value="ECO:0007669"/>
    <property type="project" value="UniProtKB-EC"/>
</dbReference>
<proteinExistence type="inferred from homology"/>
<dbReference type="Gene3D" id="3.50.50.60">
    <property type="entry name" value="FAD/NAD(P)-binding domain"/>
    <property type="match status" value="2"/>
</dbReference>
<protein>
    <recommendedName>
        <fullName evidence="15">Sulfide:quinone oxidoreductase, mitochondrial</fullName>
        <ecNumber evidence="14">1.8.5.8</ecNumber>
    </recommendedName>
    <alternativeName>
        <fullName evidence="16">Sulfide quinone oxidoreductase</fullName>
    </alternativeName>
</protein>
<evidence type="ECO:0000256" key="12">
    <source>
        <dbReference type="ARBA" id="ARBA00059167"/>
    </source>
</evidence>
<keyword evidence="8" id="KW-0496">Mitochondrion</keyword>
<evidence type="ECO:0000256" key="5">
    <source>
        <dbReference type="ARBA" id="ARBA00022827"/>
    </source>
</evidence>
<keyword evidence="5" id="KW-0274">FAD</keyword>
<dbReference type="GO" id="GO:0070221">
    <property type="term" value="P:sulfide oxidation, using sulfide:quinone oxidoreductase"/>
    <property type="evidence" value="ECO:0007669"/>
    <property type="project" value="TreeGrafter"/>
</dbReference>
<evidence type="ECO:0000256" key="10">
    <source>
        <dbReference type="ARBA" id="ARBA00052810"/>
    </source>
</evidence>
<gene>
    <name evidence="17" type="primary">CSON014397</name>
</gene>
<dbReference type="OMA" id="ERYSMFI"/>
<evidence type="ECO:0000256" key="16">
    <source>
        <dbReference type="ARBA" id="ARBA00082958"/>
    </source>
</evidence>
<evidence type="ECO:0000256" key="8">
    <source>
        <dbReference type="ARBA" id="ARBA00023128"/>
    </source>
</evidence>
<reference evidence="17" key="1">
    <citation type="submission" date="2018-07" db="EMBL/GenBank/DDBJ databases">
        <authorList>
            <person name="Quirk P.G."/>
            <person name="Krulwich T.A."/>
        </authorList>
    </citation>
    <scope>NUCLEOTIDE SEQUENCE</scope>
</reference>
<dbReference type="FunFam" id="3.50.50.60:FF:000034">
    <property type="entry name" value="sulfide:quinone oxidoreductase, mitochondrial"/>
    <property type="match status" value="1"/>
</dbReference>
<comment type="catalytic activity">
    <reaction evidence="9">
        <text>ubiquinone-10 + hydrogen sulfide + sulfite + 2 H(+) = ubiquinol-10 + thiosulfate</text>
        <dbReference type="Rhea" id="RHEA:38359"/>
        <dbReference type="ChEBI" id="CHEBI:15378"/>
        <dbReference type="ChEBI" id="CHEBI:17359"/>
        <dbReference type="ChEBI" id="CHEBI:29919"/>
        <dbReference type="ChEBI" id="CHEBI:33542"/>
        <dbReference type="ChEBI" id="CHEBI:46245"/>
        <dbReference type="ChEBI" id="CHEBI:64183"/>
    </reaction>
    <physiologicalReaction direction="left-to-right" evidence="9">
        <dbReference type="Rhea" id="RHEA:38360"/>
    </physiologicalReaction>
</comment>
<dbReference type="GO" id="GO:0005739">
    <property type="term" value="C:mitochondrion"/>
    <property type="evidence" value="ECO:0007669"/>
    <property type="project" value="UniProtKB-SubCell"/>
</dbReference>
<evidence type="ECO:0000256" key="3">
    <source>
        <dbReference type="ARBA" id="ARBA00022630"/>
    </source>
</evidence>
<comment type="similarity">
    <text evidence="13">Belongs to the SQRD family.</text>
</comment>
<dbReference type="EMBL" id="UFQT01000798">
    <property type="protein sequence ID" value="SSX27328.1"/>
    <property type="molecule type" value="Genomic_DNA"/>
</dbReference>
<evidence type="ECO:0000256" key="15">
    <source>
        <dbReference type="ARBA" id="ARBA00070160"/>
    </source>
</evidence>
<comment type="subcellular location">
    <subcellularLocation>
        <location evidence="2">Mitochondrion</location>
    </subcellularLocation>
</comment>
<dbReference type="EC" id="1.8.5.8" evidence="14"/>
<keyword evidence="3" id="KW-0285">Flavoprotein</keyword>
<dbReference type="GO" id="GO:0048038">
    <property type="term" value="F:quinone binding"/>
    <property type="evidence" value="ECO:0007669"/>
    <property type="project" value="UniProtKB-KW"/>
</dbReference>
<dbReference type="PANTHER" id="PTHR10632:SF2">
    <property type="entry name" value="SULFIDE:QUINONE OXIDOREDUCTASE, MITOCHONDRIAL"/>
    <property type="match status" value="1"/>
</dbReference>
<dbReference type="VEuPathDB" id="VectorBase:CSON014397"/>
<evidence type="ECO:0000256" key="14">
    <source>
        <dbReference type="ARBA" id="ARBA00066447"/>
    </source>
</evidence>
<name>A0A336MMW4_CULSO</name>
<evidence type="ECO:0000256" key="7">
    <source>
        <dbReference type="ARBA" id="ARBA00023002"/>
    </source>
</evidence>
<dbReference type="PANTHER" id="PTHR10632">
    <property type="entry name" value="SULFIDE:QUINONE OXIDOREDUCTASE"/>
    <property type="match status" value="1"/>
</dbReference>
<evidence type="ECO:0000256" key="9">
    <source>
        <dbReference type="ARBA" id="ARBA00051038"/>
    </source>
</evidence>
<keyword evidence="7" id="KW-0560">Oxidoreductase</keyword>
<evidence type="ECO:0000256" key="2">
    <source>
        <dbReference type="ARBA" id="ARBA00004173"/>
    </source>
</evidence>
<comment type="catalytic activity">
    <reaction evidence="11">
        <text>a quinone + hydrogen sulfide + glutathione + H(+) = S-sulfanylglutathione + a quinol</text>
        <dbReference type="Rhea" id="RHEA:55156"/>
        <dbReference type="ChEBI" id="CHEBI:15378"/>
        <dbReference type="ChEBI" id="CHEBI:24646"/>
        <dbReference type="ChEBI" id="CHEBI:29919"/>
        <dbReference type="ChEBI" id="CHEBI:57925"/>
        <dbReference type="ChEBI" id="CHEBI:58905"/>
        <dbReference type="ChEBI" id="CHEBI:132124"/>
        <dbReference type="EC" id="1.8.5.8"/>
    </reaction>
    <physiologicalReaction direction="left-to-right" evidence="11">
        <dbReference type="Rhea" id="RHEA:55157"/>
    </physiologicalReaction>
</comment>
<evidence type="ECO:0000256" key="13">
    <source>
        <dbReference type="ARBA" id="ARBA00060891"/>
    </source>
</evidence>
<comment type="cofactor">
    <cofactor evidence="1">
        <name>FAD</name>
        <dbReference type="ChEBI" id="CHEBI:57692"/>
    </cofactor>
</comment>
<dbReference type="GO" id="GO:0070224">
    <property type="term" value="F:sulfide:quinone oxidoreductase activity"/>
    <property type="evidence" value="ECO:0007669"/>
    <property type="project" value="TreeGrafter"/>
</dbReference>
<dbReference type="AlphaFoldDB" id="A0A336MMW4"/>
<accession>A0A336MMW4</accession>
<keyword evidence="4" id="KW-0874">Quinone</keyword>
<evidence type="ECO:0000256" key="11">
    <source>
        <dbReference type="ARBA" id="ARBA00052986"/>
    </source>
</evidence>
<dbReference type="SUPFAM" id="SSF51905">
    <property type="entry name" value="FAD/NAD(P)-binding domain"/>
    <property type="match status" value="1"/>
</dbReference>
<comment type="function">
    <text evidence="12">Catalyzes the oxidation of hydrogen sulfide with the help of a quinone, such as ubiquinone-10, giving rise to thiosulfate and ultimately to sulfane (molecular sulfur) atoms. Requires an additional electron acceptor; can use sulfite, sulfide or cyanide (in vitro). It is believed the in vivo electron acceptor is glutathione.</text>
</comment>
<keyword evidence="6" id="KW-0809">Transit peptide</keyword>